<dbReference type="Proteomes" id="UP000031866">
    <property type="component" value="Chromosome"/>
</dbReference>
<dbReference type="Gene3D" id="2.60.120.200">
    <property type="match status" value="1"/>
</dbReference>
<dbReference type="KEGG" id="cbei:LF65_01364"/>
<dbReference type="RefSeq" id="WP_041895037.1">
    <property type="nucleotide sequence ID" value="NZ_CP010086.2"/>
</dbReference>
<dbReference type="Pfam" id="PF07081">
    <property type="entry name" value="DUF1349"/>
    <property type="match status" value="1"/>
</dbReference>
<proteinExistence type="predicted"/>
<protein>
    <recommendedName>
        <fullName evidence="3">DUF1349 domain-containing protein</fullName>
    </recommendedName>
</protein>
<evidence type="ECO:0008006" key="3">
    <source>
        <dbReference type="Google" id="ProtNLM"/>
    </source>
</evidence>
<sequence>MNFQMINSPVSYQCNGKNITIEAGKKTDLFNDMCSDSRYSNFPFYYTLFEGDFVIRCKVAPEFKETYDLGCIVIFENIDKWVKFAFENADSGHPSMVSVVTDGVSDDSNGEKIDESEIWMQVIRKGNNFALHYSIDKEKWVLVRIFKLDMNKEVKVGFSAQSPIGEGCKVRFEGIEIVGNNYKNIRKPE</sequence>
<name>A0A0B5QIC5_CLOBE</name>
<organism evidence="1 2">
    <name type="scientific">Clostridium beijerinckii</name>
    <name type="common">Clostridium MP</name>
    <dbReference type="NCBI Taxonomy" id="1520"/>
    <lineage>
        <taxon>Bacteria</taxon>
        <taxon>Bacillati</taxon>
        <taxon>Bacillota</taxon>
        <taxon>Clostridia</taxon>
        <taxon>Eubacteriales</taxon>
        <taxon>Clostridiaceae</taxon>
        <taxon>Clostridium</taxon>
    </lineage>
</organism>
<dbReference type="InterPro" id="IPR013320">
    <property type="entry name" value="ConA-like_dom_sf"/>
</dbReference>
<dbReference type="EMBL" id="CP010086">
    <property type="protein sequence ID" value="AJG97976.1"/>
    <property type="molecule type" value="Genomic_DNA"/>
</dbReference>
<accession>A0A0B5QIC5</accession>
<evidence type="ECO:0000313" key="1">
    <source>
        <dbReference type="EMBL" id="AJG97976.1"/>
    </source>
</evidence>
<dbReference type="SUPFAM" id="SSF49899">
    <property type="entry name" value="Concanavalin A-like lectins/glucanases"/>
    <property type="match status" value="1"/>
</dbReference>
<dbReference type="OrthoDB" id="9808724at2"/>
<dbReference type="STRING" id="1520.LF65_01364"/>
<reference evidence="2" key="1">
    <citation type="submission" date="2014-12" db="EMBL/GenBank/DDBJ databases">
        <title>Genome sequence of Clostridium beijerinckii strain 59B.</title>
        <authorList>
            <person name="Little G.T."/>
            <person name="Minton N.P."/>
        </authorList>
    </citation>
    <scope>NUCLEOTIDE SEQUENCE [LARGE SCALE GENOMIC DNA]</scope>
    <source>
        <strain evidence="2">59B</strain>
    </source>
</reference>
<dbReference type="PANTHER" id="PTHR35332">
    <property type="entry name" value="REGULATION OF ENOLASE PROTEIN 1"/>
    <property type="match status" value="1"/>
</dbReference>
<evidence type="ECO:0000313" key="2">
    <source>
        <dbReference type="Proteomes" id="UP000031866"/>
    </source>
</evidence>
<gene>
    <name evidence="1" type="ORF">LF65_01364</name>
</gene>
<dbReference type="AlphaFoldDB" id="A0A0B5QIC5"/>
<dbReference type="PANTHER" id="PTHR35332:SF2">
    <property type="entry name" value="REGULATION OF ENOLASE PROTEIN 1"/>
    <property type="match status" value="1"/>
</dbReference>
<dbReference type="InterPro" id="IPR009784">
    <property type="entry name" value="DUF1349"/>
</dbReference>